<dbReference type="SMART" id="SM00380">
    <property type="entry name" value="AP2"/>
    <property type="match status" value="1"/>
</dbReference>
<name>A0A8T0GV77_CERPU</name>
<keyword evidence="6" id="KW-0539">Nucleus</keyword>
<evidence type="ECO:0000256" key="5">
    <source>
        <dbReference type="ARBA" id="ARBA00023163"/>
    </source>
</evidence>
<dbReference type="CDD" id="cd00018">
    <property type="entry name" value="AP2"/>
    <property type="match status" value="1"/>
</dbReference>
<dbReference type="FunFam" id="3.30.730.10:FF:000001">
    <property type="entry name" value="Ethylene-responsive transcription factor 2"/>
    <property type="match status" value="1"/>
</dbReference>
<evidence type="ECO:0000256" key="8">
    <source>
        <dbReference type="SAM" id="MobiDB-lite"/>
    </source>
</evidence>
<dbReference type="InterPro" id="IPR036955">
    <property type="entry name" value="AP2/ERF_dom_sf"/>
</dbReference>
<organism evidence="10 11">
    <name type="scientific">Ceratodon purpureus</name>
    <name type="common">Fire moss</name>
    <name type="synonym">Dicranum purpureum</name>
    <dbReference type="NCBI Taxonomy" id="3225"/>
    <lineage>
        <taxon>Eukaryota</taxon>
        <taxon>Viridiplantae</taxon>
        <taxon>Streptophyta</taxon>
        <taxon>Embryophyta</taxon>
        <taxon>Bryophyta</taxon>
        <taxon>Bryophytina</taxon>
        <taxon>Bryopsida</taxon>
        <taxon>Dicranidae</taxon>
        <taxon>Pseudoditrichales</taxon>
        <taxon>Ditrichaceae</taxon>
        <taxon>Ceratodon</taxon>
    </lineage>
</organism>
<dbReference type="EMBL" id="CM026429">
    <property type="protein sequence ID" value="KAG0563651.1"/>
    <property type="molecule type" value="Genomic_DNA"/>
</dbReference>
<keyword evidence="2" id="KW-0805">Transcription regulation</keyword>
<evidence type="ECO:0000256" key="7">
    <source>
        <dbReference type="ARBA" id="ARBA00024343"/>
    </source>
</evidence>
<keyword evidence="3" id="KW-0238">DNA-binding</keyword>
<dbReference type="AlphaFoldDB" id="A0A8T0GV77"/>
<evidence type="ECO:0000256" key="3">
    <source>
        <dbReference type="ARBA" id="ARBA00023125"/>
    </source>
</evidence>
<proteinExistence type="inferred from homology"/>
<comment type="subcellular location">
    <subcellularLocation>
        <location evidence="1">Nucleus</location>
    </subcellularLocation>
</comment>
<evidence type="ECO:0000259" key="9">
    <source>
        <dbReference type="PROSITE" id="PS51032"/>
    </source>
</evidence>
<dbReference type="PROSITE" id="PS51032">
    <property type="entry name" value="AP2_ERF"/>
    <property type="match status" value="1"/>
</dbReference>
<dbReference type="GO" id="GO:0005634">
    <property type="term" value="C:nucleus"/>
    <property type="evidence" value="ECO:0007669"/>
    <property type="project" value="UniProtKB-SubCell"/>
</dbReference>
<evidence type="ECO:0000256" key="6">
    <source>
        <dbReference type="ARBA" id="ARBA00023242"/>
    </source>
</evidence>
<dbReference type="GO" id="GO:0003700">
    <property type="term" value="F:DNA-binding transcription factor activity"/>
    <property type="evidence" value="ECO:0007669"/>
    <property type="project" value="InterPro"/>
</dbReference>
<evidence type="ECO:0000256" key="1">
    <source>
        <dbReference type="ARBA" id="ARBA00004123"/>
    </source>
</evidence>
<dbReference type="SUPFAM" id="SSF54171">
    <property type="entry name" value="DNA-binding domain"/>
    <property type="match status" value="1"/>
</dbReference>
<sequence length="197" mass="22032">MSSYHRGSDSSSQRQYRGVRMRRWGKWVSEIREPNKKKRIWLGSYRTAEEAAHAYDAAVLCLRGPAANLNFPNDHPTLPPGSPGNYSMREIQAAAAAAAAASVGRQFSYSEFYSPTSDSTDEEAETNNLGPDITYDDDYPTSSRSLHGGNWRPSDDDPHHFRDMASGLLIQPPSYSDNNRSEDDDNDDVYDGPSFWS</sequence>
<dbReference type="Pfam" id="PF00847">
    <property type="entry name" value="AP2"/>
    <property type="match status" value="1"/>
</dbReference>
<gene>
    <name evidence="10" type="ORF">KC19_8G048700</name>
</gene>
<dbReference type="PANTHER" id="PTHR31985">
    <property type="entry name" value="ETHYLENE-RESPONSIVE TRANSCRIPTION FACTOR ERF042-RELATED"/>
    <property type="match status" value="1"/>
</dbReference>
<dbReference type="InterPro" id="IPR051032">
    <property type="entry name" value="AP2/ERF_TF_ERF_subfamily"/>
</dbReference>
<dbReference type="InterPro" id="IPR016177">
    <property type="entry name" value="DNA-bd_dom_sf"/>
</dbReference>
<evidence type="ECO:0000313" key="10">
    <source>
        <dbReference type="EMBL" id="KAG0563651.1"/>
    </source>
</evidence>
<feature type="domain" description="AP2/ERF" evidence="9">
    <location>
        <begin position="15"/>
        <end position="72"/>
    </location>
</feature>
<evidence type="ECO:0000256" key="2">
    <source>
        <dbReference type="ARBA" id="ARBA00023015"/>
    </source>
</evidence>
<comment type="caution">
    <text evidence="10">The sequence shown here is derived from an EMBL/GenBank/DDBJ whole genome shotgun (WGS) entry which is preliminary data.</text>
</comment>
<protein>
    <recommendedName>
        <fullName evidence="9">AP2/ERF domain-containing protein</fullName>
    </recommendedName>
</protein>
<keyword evidence="4" id="KW-0010">Activator</keyword>
<dbReference type="Proteomes" id="UP000822688">
    <property type="component" value="Chromosome 8"/>
</dbReference>
<dbReference type="Gene3D" id="3.30.730.10">
    <property type="entry name" value="AP2/ERF domain"/>
    <property type="match status" value="1"/>
</dbReference>
<reference evidence="10" key="1">
    <citation type="submission" date="2020-06" db="EMBL/GenBank/DDBJ databases">
        <title>WGS assembly of Ceratodon purpureus strain R40.</title>
        <authorList>
            <person name="Carey S.B."/>
            <person name="Jenkins J."/>
            <person name="Shu S."/>
            <person name="Lovell J.T."/>
            <person name="Sreedasyam A."/>
            <person name="Maumus F."/>
            <person name="Tiley G.P."/>
            <person name="Fernandez-Pozo N."/>
            <person name="Barry K."/>
            <person name="Chen C."/>
            <person name="Wang M."/>
            <person name="Lipzen A."/>
            <person name="Daum C."/>
            <person name="Saski C.A."/>
            <person name="Payton A.C."/>
            <person name="Mcbreen J.C."/>
            <person name="Conrad R.E."/>
            <person name="Kollar L.M."/>
            <person name="Olsson S."/>
            <person name="Huttunen S."/>
            <person name="Landis J.B."/>
            <person name="Wickett N.J."/>
            <person name="Johnson M.G."/>
            <person name="Rensing S.A."/>
            <person name="Grimwood J."/>
            <person name="Schmutz J."/>
            <person name="Mcdaniel S.F."/>
        </authorList>
    </citation>
    <scope>NUCLEOTIDE SEQUENCE</scope>
    <source>
        <strain evidence="10">R40</strain>
    </source>
</reference>
<dbReference type="InterPro" id="IPR001471">
    <property type="entry name" value="AP2/ERF_dom"/>
</dbReference>
<feature type="region of interest" description="Disordered" evidence="8">
    <location>
        <begin position="112"/>
        <end position="197"/>
    </location>
</feature>
<comment type="similarity">
    <text evidence="7">Belongs to the AP2/ERF transcription factor family. ERF subfamily.</text>
</comment>
<feature type="compositionally biased region" description="Basic and acidic residues" evidence="8">
    <location>
        <begin position="153"/>
        <end position="163"/>
    </location>
</feature>
<dbReference type="OrthoDB" id="1918918at2759"/>
<evidence type="ECO:0000313" key="11">
    <source>
        <dbReference type="Proteomes" id="UP000822688"/>
    </source>
</evidence>
<dbReference type="PRINTS" id="PR00367">
    <property type="entry name" value="ETHRSPELEMNT"/>
</dbReference>
<dbReference type="GO" id="GO:0003677">
    <property type="term" value="F:DNA binding"/>
    <property type="evidence" value="ECO:0007669"/>
    <property type="project" value="UniProtKB-KW"/>
</dbReference>
<keyword evidence="5" id="KW-0804">Transcription</keyword>
<keyword evidence="11" id="KW-1185">Reference proteome</keyword>
<dbReference type="PANTHER" id="PTHR31985:SF312">
    <property type="entry name" value="AP2_ERF DOMAIN-CONTAINING PROTEIN"/>
    <property type="match status" value="1"/>
</dbReference>
<accession>A0A8T0GV77</accession>
<evidence type="ECO:0000256" key="4">
    <source>
        <dbReference type="ARBA" id="ARBA00023159"/>
    </source>
</evidence>